<gene>
    <name evidence="1" type="ORF">NCTC9617_03333</name>
</gene>
<accession>A0A378FRZ0</accession>
<dbReference type="Proteomes" id="UP000255167">
    <property type="component" value="Unassembled WGS sequence"/>
</dbReference>
<proteinExistence type="predicted"/>
<dbReference type="CDD" id="cd16272">
    <property type="entry name" value="RNaseZ_MBL-fold"/>
    <property type="match status" value="1"/>
</dbReference>
<sequence>MKIDVLGCGSAFSCTQNTSALRVIDADNKQWLIDCGPTVPRALWQRGGEVNDIDAIYFTHVHPDHCTGLTALLNHWKSYSRQKPVIIYCQPAQQPVLMQLAALANWPQADLGFTIDWQECREAWTWQDWQIRTAPTQHELSNRAIRITIAGQTLFYSGDGRPTADSIALMAGTGLAFQECASVAALDDDASHGDFPSCLMLFRTLQLPAMGALSLRGCFSVGAKAGLSAVAGLIRFPGWTHLNAAASHAH</sequence>
<dbReference type="Pfam" id="PF23023">
    <property type="entry name" value="Anti-Pycsar_Apyc1"/>
    <property type="match status" value="1"/>
</dbReference>
<reference evidence="1 2" key="1">
    <citation type="submission" date="2018-06" db="EMBL/GenBank/DDBJ databases">
        <authorList>
            <consortium name="Pathogen Informatics"/>
            <person name="Doyle S."/>
        </authorList>
    </citation>
    <scope>NUCLEOTIDE SEQUENCE [LARGE SCALE GENOMIC DNA]</scope>
    <source>
        <strain evidence="1 2">NCTC9617</strain>
    </source>
</reference>
<dbReference type="PANTHER" id="PTHR46018">
    <property type="entry name" value="ZINC PHOSPHODIESTERASE ELAC PROTEIN 1"/>
    <property type="match status" value="1"/>
</dbReference>
<dbReference type="InterPro" id="IPR036866">
    <property type="entry name" value="RibonucZ/Hydroxyglut_hydro"/>
</dbReference>
<dbReference type="PANTHER" id="PTHR46018:SF2">
    <property type="entry name" value="ZINC PHOSPHODIESTERASE ELAC PROTEIN 1"/>
    <property type="match status" value="1"/>
</dbReference>
<keyword evidence="1" id="KW-0378">Hydrolase</keyword>
<dbReference type="GO" id="GO:0042781">
    <property type="term" value="F:3'-tRNA processing endoribonuclease activity"/>
    <property type="evidence" value="ECO:0007669"/>
    <property type="project" value="TreeGrafter"/>
</dbReference>
<organism evidence="1 2">
    <name type="scientific">Klebsiella pneumoniae</name>
    <dbReference type="NCBI Taxonomy" id="573"/>
    <lineage>
        <taxon>Bacteria</taxon>
        <taxon>Pseudomonadati</taxon>
        <taxon>Pseudomonadota</taxon>
        <taxon>Gammaproteobacteria</taxon>
        <taxon>Enterobacterales</taxon>
        <taxon>Enterobacteriaceae</taxon>
        <taxon>Klebsiella/Raoultella group</taxon>
        <taxon>Klebsiella</taxon>
        <taxon>Klebsiella pneumoniae complex</taxon>
    </lineage>
</organism>
<name>A0A378FRZ0_KLEPN</name>
<evidence type="ECO:0000313" key="2">
    <source>
        <dbReference type="Proteomes" id="UP000255167"/>
    </source>
</evidence>
<evidence type="ECO:0000313" key="1">
    <source>
        <dbReference type="EMBL" id="STW46803.1"/>
    </source>
</evidence>
<dbReference type="AlphaFoldDB" id="A0A378FRZ0"/>
<protein>
    <submittedName>
        <fullName evidence="1">Metal-dependent hydrolases of the beta-lactamase superfamily III</fullName>
    </submittedName>
</protein>
<dbReference type="EMBL" id="UGNC01000005">
    <property type="protein sequence ID" value="STW46803.1"/>
    <property type="molecule type" value="Genomic_DNA"/>
</dbReference>
<dbReference type="SUPFAM" id="SSF56281">
    <property type="entry name" value="Metallo-hydrolase/oxidoreductase"/>
    <property type="match status" value="1"/>
</dbReference>
<dbReference type="Gene3D" id="3.60.15.10">
    <property type="entry name" value="Ribonuclease Z/Hydroxyacylglutathione hydrolase-like"/>
    <property type="match status" value="1"/>
</dbReference>